<dbReference type="InterPro" id="IPR020449">
    <property type="entry name" value="Tscrpt_reg_AraC-type_HTH"/>
</dbReference>
<evidence type="ECO:0000256" key="1">
    <source>
        <dbReference type="ARBA" id="ARBA00018672"/>
    </source>
</evidence>
<dbReference type="GO" id="GO:0043565">
    <property type="term" value="F:sequence-specific DNA binding"/>
    <property type="evidence" value="ECO:0007669"/>
    <property type="project" value="InterPro"/>
</dbReference>
<keyword evidence="2" id="KW-0805">Transcription regulation</keyword>
<keyword evidence="6" id="KW-0597">Phosphoprotein</keyword>
<dbReference type="PANTHER" id="PTHR43280:SF2">
    <property type="entry name" value="HTH-TYPE TRANSCRIPTIONAL REGULATOR EXSA"/>
    <property type="match status" value="1"/>
</dbReference>
<dbReference type="RefSeq" id="WP_073152061.1">
    <property type="nucleotide sequence ID" value="NZ_FRAG01000051.1"/>
</dbReference>
<dbReference type="PROSITE" id="PS00041">
    <property type="entry name" value="HTH_ARAC_FAMILY_1"/>
    <property type="match status" value="1"/>
</dbReference>
<evidence type="ECO:0000313" key="10">
    <source>
        <dbReference type="Proteomes" id="UP000184465"/>
    </source>
</evidence>
<evidence type="ECO:0000259" key="8">
    <source>
        <dbReference type="PROSITE" id="PS50110"/>
    </source>
</evidence>
<dbReference type="PROSITE" id="PS50110">
    <property type="entry name" value="RESPONSE_REGULATORY"/>
    <property type="match status" value="1"/>
</dbReference>
<sequence length="531" mass="62283">MIKLLIVDDEYIVLEGIKFIVDKYVSDVEVIGTAQTGREAIEKAMEFKPDIIFMDIRMPGIHGIEAVRQIKERINNIYVVIISAYEHFSYAKEAVNLGVCEYLLKPISKNKVIDVLNKLKREILDKRKAMQREIVLMERINKIIPHMENQLIYSLLFGSMELKDIEFYEEIFEMKINHGYVMIGKIIETENQNKEGSLKNSILKQEFYELFSSQLKDMVPCLIGASLIDRIVAYIPIDKEKDSYDARNNAIYIAERISEKIYEKIKISYKIGLGKDYDIEDFTKSYNEAQASLLIPSEEIITHFEDIAPMFKNNYSYPVVMEKRLSHNILIGDVDGSKEIFEDIFNSIILLYGRDIVKVKSKLVELFSVLMREIPYNYEENDFMTQNFLMNIFKIKNIEELRLCFIDFLNSFIRAIALSREKEMDGLITKAVDYIKENYAKDISLDDVAREINMSYHYFSKFFKDSLGRSFIDYLTQLRIDKSKEFLNDRSMSIKEISYKIGYNDPNYFSRIFKKITGITPSEYRINNKMN</sequence>
<dbReference type="Proteomes" id="UP000184465">
    <property type="component" value="Unassembled WGS sequence"/>
</dbReference>
<dbReference type="AlphaFoldDB" id="A0A1M6RX16"/>
<dbReference type="SMART" id="SM00342">
    <property type="entry name" value="HTH_ARAC"/>
    <property type="match status" value="1"/>
</dbReference>
<evidence type="ECO:0000256" key="5">
    <source>
        <dbReference type="ARBA" id="ARBA00024867"/>
    </source>
</evidence>
<proteinExistence type="predicted"/>
<evidence type="ECO:0000256" key="2">
    <source>
        <dbReference type="ARBA" id="ARBA00023015"/>
    </source>
</evidence>
<comment type="function">
    <text evidence="5">May play the central regulatory role in sporulation. It may be an element of the effector pathway responsible for the activation of sporulation genes in response to nutritional stress. Spo0A may act in concert with spo0H (a sigma factor) to control the expression of some genes that are critical to the sporulation process.</text>
</comment>
<evidence type="ECO:0000256" key="6">
    <source>
        <dbReference type="PROSITE-ProRule" id="PRU00169"/>
    </source>
</evidence>
<evidence type="ECO:0000313" key="9">
    <source>
        <dbReference type="EMBL" id="SHK36827.1"/>
    </source>
</evidence>
<dbReference type="CDD" id="cd17536">
    <property type="entry name" value="REC_YesN-like"/>
    <property type="match status" value="1"/>
</dbReference>
<dbReference type="PRINTS" id="PR00032">
    <property type="entry name" value="HTHARAC"/>
</dbReference>
<dbReference type="SUPFAM" id="SSF46689">
    <property type="entry name" value="Homeodomain-like"/>
    <property type="match status" value="2"/>
</dbReference>
<evidence type="ECO:0000256" key="3">
    <source>
        <dbReference type="ARBA" id="ARBA00023125"/>
    </source>
</evidence>
<gene>
    <name evidence="9" type="ORF">SAMN02745912_03096</name>
</gene>
<name>A0A1M6RX16_PARC5</name>
<dbReference type="Gene3D" id="1.10.10.60">
    <property type="entry name" value="Homeodomain-like"/>
    <property type="match status" value="2"/>
</dbReference>
<dbReference type="Gene3D" id="3.40.50.2300">
    <property type="match status" value="1"/>
</dbReference>
<dbReference type="InterPro" id="IPR011006">
    <property type="entry name" value="CheY-like_superfamily"/>
</dbReference>
<dbReference type="OrthoDB" id="324626at2"/>
<dbReference type="Pfam" id="PF12833">
    <property type="entry name" value="HTH_18"/>
    <property type="match status" value="1"/>
</dbReference>
<evidence type="ECO:0000256" key="4">
    <source>
        <dbReference type="ARBA" id="ARBA00023163"/>
    </source>
</evidence>
<dbReference type="STRING" id="1121301.SAMN02745912_03096"/>
<dbReference type="PROSITE" id="PS01124">
    <property type="entry name" value="HTH_ARAC_FAMILY_2"/>
    <property type="match status" value="1"/>
</dbReference>
<dbReference type="GO" id="GO:0003700">
    <property type="term" value="F:DNA-binding transcription factor activity"/>
    <property type="evidence" value="ECO:0007669"/>
    <property type="project" value="InterPro"/>
</dbReference>
<accession>A0A1M6RX16</accession>
<keyword evidence="10" id="KW-1185">Reference proteome</keyword>
<feature type="domain" description="Response regulatory" evidence="8">
    <location>
        <begin position="3"/>
        <end position="120"/>
    </location>
</feature>
<reference evidence="10" key="1">
    <citation type="submission" date="2016-11" db="EMBL/GenBank/DDBJ databases">
        <authorList>
            <person name="Varghese N."/>
            <person name="Submissions S."/>
        </authorList>
    </citation>
    <scope>NUCLEOTIDE SEQUENCE [LARGE SCALE GENOMIC DNA]</scope>
    <source>
        <strain evidence="10">DSM 15212 / CIP 107654 / DViRD3</strain>
    </source>
</reference>
<dbReference type="PANTHER" id="PTHR43280">
    <property type="entry name" value="ARAC-FAMILY TRANSCRIPTIONAL REGULATOR"/>
    <property type="match status" value="1"/>
</dbReference>
<dbReference type="InterPro" id="IPR018060">
    <property type="entry name" value="HTH_AraC"/>
</dbReference>
<feature type="modified residue" description="4-aspartylphosphate" evidence="6">
    <location>
        <position position="55"/>
    </location>
</feature>
<keyword evidence="4" id="KW-0804">Transcription</keyword>
<evidence type="ECO:0000259" key="7">
    <source>
        <dbReference type="PROSITE" id="PS01124"/>
    </source>
</evidence>
<feature type="domain" description="HTH araC/xylS-type" evidence="7">
    <location>
        <begin position="429"/>
        <end position="527"/>
    </location>
</feature>
<organism evidence="9 10">
    <name type="scientific">Paramaledivibacter caminithermalis (strain DSM 15212 / CIP 107654 / DViRD3)</name>
    <name type="common">Clostridium caminithermale</name>
    <dbReference type="NCBI Taxonomy" id="1121301"/>
    <lineage>
        <taxon>Bacteria</taxon>
        <taxon>Bacillati</taxon>
        <taxon>Bacillota</taxon>
        <taxon>Clostridia</taxon>
        <taxon>Peptostreptococcales</taxon>
        <taxon>Caminicellaceae</taxon>
        <taxon>Paramaledivibacter</taxon>
    </lineage>
</organism>
<protein>
    <recommendedName>
        <fullName evidence="1">Stage 0 sporulation protein A homolog</fullName>
    </recommendedName>
</protein>
<dbReference type="GO" id="GO:0000160">
    <property type="term" value="P:phosphorelay signal transduction system"/>
    <property type="evidence" value="ECO:0007669"/>
    <property type="project" value="InterPro"/>
</dbReference>
<dbReference type="SUPFAM" id="SSF52172">
    <property type="entry name" value="CheY-like"/>
    <property type="match status" value="1"/>
</dbReference>
<dbReference type="EMBL" id="FRAG01000051">
    <property type="protein sequence ID" value="SHK36827.1"/>
    <property type="molecule type" value="Genomic_DNA"/>
</dbReference>
<dbReference type="InterPro" id="IPR001789">
    <property type="entry name" value="Sig_transdc_resp-reg_receiver"/>
</dbReference>
<dbReference type="InterPro" id="IPR009057">
    <property type="entry name" value="Homeodomain-like_sf"/>
</dbReference>
<keyword evidence="3" id="KW-0238">DNA-binding</keyword>
<dbReference type="InterPro" id="IPR018062">
    <property type="entry name" value="HTH_AraC-typ_CS"/>
</dbReference>
<dbReference type="Pfam" id="PF00072">
    <property type="entry name" value="Response_reg"/>
    <property type="match status" value="1"/>
</dbReference>
<dbReference type="SMART" id="SM00448">
    <property type="entry name" value="REC"/>
    <property type="match status" value="1"/>
</dbReference>